<accession>A0A811NMC3</accession>
<keyword evidence="2" id="KW-1185">Reference proteome</keyword>
<organism evidence="1 2">
    <name type="scientific">Miscanthus lutarioriparius</name>
    <dbReference type="NCBI Taxonomy" id="422564"/>
    <lineage>
        <taxon>Eukaryota</taxon>
        <taxon>Viridiplantae</taxon>
        <taxon>Streptophyta</taxon>
        <taxon>Embryophyta</taxon>
        <taxon>Tracheophyta</taxon>
        <taxon>Spermatophyta</taxon>
        <taxon>Magnoliopsida</taxon>
        <taxon>Liliopsida</taxon>
        <taxon>Poales</taxon>
        <taxon>Poaceae</taxon>
        <taxon>PACMAD clade</taxon>
        <taxon>Panicoideae</taxon>
        <taxon>Andropogonodae</taxon>
        <taxon>Andropogoneae</taxon>
        <taxon>Saccharinae</taxon>
        <taxon>Miscanthus</taxon>
    </lineage>
</organism>
<reference evidence="1" key="1">
    <citation type="submission" date="2020-10" db="EMBL/GenBank/DDBJ databases">
        <authorList>
            <person name="Han B."/>
            <person name="Lu T."/>
            <person name="Zhao Q."/>
            <person name="Huang X."/>
            <person name="Zhao Y."/>
        </authorList>
    </citation>
    <scope>NUCLEOTIDE SEQUENCE</scope>
</reference>
<dbReference type="AlphaFoldDB" id="A0A811NMC3"/>
<dbReference type="PANTHER" id="PTHR33186:SF15">
    <property type="entry name" value="OS06G0249850 PROTEIN"/>
    <property type="match status" value="1"/>
</dbReference>
<dbReference type="EMBL" id="CAJGYO010000004">
    <property type="protein sequence ID" value="CAD6227005.1"/>
    <property type="molecule type" value="Genomic_DNA"/>
</dbReference>
<gene>
    <name evidence="1" type="ORF">NCGR_LOCUS18648</name>
</gene>
<protein>
    <submittedName>
        <fullName evidence="1">Uncharacterized protein</fullName>
    </submittedName>
</protein>
<dbReference type="PANTHER" id="PTHR33186">
    <property type="entry name" value="OS10G0136150 PROTEIN-RELATED"/>
    <property type="match status" value="1"/>
</dbReference>
<evidence type="ECO:0000313" key="1">
    <source>
        <dbReference type="EMBL" id="CAD6227005.1"/>
    </source>
</evidence>
<dbReference type="Proteomes" id="UP000604825">
    <property type="component" value="Unassembled WGS sequence"/>
</dbReference>
<comment type="caution">
    <text evidence="1">The sequence shown here is derived from an EMBL/GenBank/DDBJ whole genome shotgun (WGS) entry which is preliminary data.</text>
</comment>
<evidence type="ECO:0000313" key="2">
    <source>
        <dbReference type="Proteomes" id="UP000604825"/>
    </source>
</evidence>
<sequence length="162" mass="17599">MNKEPVLLSTPGPGPYISNLDAAVVCAVGDGCSHLDCHFKVIVVGISGGRAFSCFYSSQANSWSDRIFDSGAGFVYCMMGSVLVGNTLYFRRGSSHVGEIITKYDLLTHEMCTIRLQSGLEHSMEGLLIATEDGRLGVAMTRNSTLCLWLREQGRLAESRVI</sequence>
<proteinExistence type="predicted"/>
<name>A0A811NMC3_9POAL</name>
<dbReference type="OrthoDB" id="700552at2759"/>